<dbReference type="EMBL" id="DSJL01000006">
    <property type="protein sequence ID" value="HEF64438.1"/>
    <property type="molecule type" value="Genomic_DNA"/>
</dbReference>
<organism evidence="1">
    <name type="scientific">Thermomicrobium roseum</name>
    <dbReference type="NCBI Taxonomy" id="500"/>
    <lineage>
        <taxon>Bacteria</taxon>
        <taxon>Pseudomonadati</taxon>
        <taxon>Thermomicrobiota</taxon>
        <taxon>Thermomicrobia</taxon>
        <taxon>Thermomicrobiales</taxon>
        <taxon>Thermomicrobiaceae</taxon>
        <taxon>Thermomicrobium</taxon>
    </lineage>
</organism>
<proteinExistence type="predicted"/>
<dbReference type="Pfam" id="PF11213">
    <property type="entry name" value="DUF3006"/>
    <property type="match status" value="1"/>
</dbReference>
<dbReference type="InterPro" id="IPR021377">
    <property type="entry name" value="DUF3006"/>
</dbReference>
<dbReference type="Gene3D" id="6.20.120.50">
    <property type="match status" value="1"/>
</dbReference>
<accession>A0A7C1XCP0</accession>
<evidence type="ECO:0000313" key="1">
    <source>
        <dbReference type="EMBL" id="HEF64438.1"/>
    </source>
</evidence>
<gene>
    <name evidence="1" type="ORF">ENP47_02345</name>
</gene>
<comment type="caution">
    <text evidence="1">The sequence shown here is derived from an EMBL/GenBank/DDBJ whole genome shotgun (WGS) entry which is preliminary data.</text>
</comment>
<dbReference type="AlphaFoldDB" id="A0A7C1XCP0"/>
<protein>
    <submittedName>
        <fullName evidence="1">DUF3006 domain-containing protein</fullName>
    </submittedName>
</protein>
<sequence length="79" mass="9177">MQSWLWATVDRIESGENGQELAVLVFDEGPELVVPRSLLPWLRRGMVLRVTFERDEAAEHARRAEVAQLQQELFGREEE</sequence>
<reference evidence="1" key="1">
    <citation type="journal article" date="2020" name="mSystems">
        <title>Genome- and Community-Level Interaction Insights into Carbon Utilization and Element Cycling Functions of Hydrothermarchaeota in Hydrothermal Sediment.</title>
        <authorList>
            <person name="Zhou Z."/>
            <person name="Liu Y."/>
            <person name="Xu W."/>
            <person name="Pan J."/>
            <person name="Luo Z.H."/>
            <person name="Li M."/>
        </authorList>
    </citation>
    <scope>NUCLEOTIDE SEQUENCE [LARGE SCALE GENOMIC DNA]</scope>
    <source>
        <strain evidence="1">SpSt-222</strain>
    </source>
</reference>
<name>A0A7C1XCP0_THERO</name>